<dbReference type="Proteomes" id="UP000093695">
    <property type="component" value="Chromosome"/>
</dbReference>
<evidence type="ECO:0000313" key="2">
    <source>
        <dbReference type="Proteomes" id="UP000093695"/>
    </source>
</evidence>
<dbReference type="KEGG" id="aori:SD37_03340"/>
<dbReference type="AlphaFoldDB" id="A0A193BRF4"/>
<dbReference type="InterPro" id="IPR011990">
    <property type="entry name" value="TPR-like_helical_dom_sf"/>
</dbReference>
<gene>
    <name evidence="1" type="ORF">SD37_03340</name>
</gene>
<keyword evidence="2" id="KW-1185">Reference proteome</keyword>
<sequence>MGGAETFPVYAAEADYTQQLLHESSHTEDIERELLALLAEQQQQAGWAAFDHGQHKLAEQLYEDSRQNAEDAQAFDLAGNALAYAAYQQTATQQSGTALAADSYEVARRVATPKVSALLLERKAWAHATAGEAAEADRALNLAREALNAPSNRPEPDWVFWIDAAEIDIMAGRCWTELRLPLRAVPVLERVLGEFDDTHARDKSLYLTWLATSYLHACEVEQAAVTLGHAADLAAGVTSVRPARRIETVARRLARHRSTPAVADLLARLNV</sequence>
<organism evidence="1 2">
    <name type="scientific">Amycolatopsis orientalis</name>
    <name type="common">Nocardia orientalis</name>
    <dbReference type="NCBI Taxonomy" id="31958"/>
    <lineage>
        <taxon>Bacteria</taxon>
        <taxon>Bacillati</taxon>
        <taxon>Actinomycetota</taxon>
        <taxon>Actinomycetes</taxon>
        <taxon>Pseudonocardiales</taxon>
        <taxon>Pseudonocardiaceae</taxon>
        <taxon>Amycolatopsis</taxon>
    </lineage>
</organism>
<reference evidence="1 2" key="1">
    <citation type="journal article" date="2015" name="Genome Announc.">
        <title>Draft Genome Sequence of Norvancomycin-Producing Strain Amycolatopsis orientalis CPCC200066.</title>
        <authorList>
            <person name="Lei X."/>
            <person name="Yuan F."/>
            <person name="Shi Y."/>
            <person name="Li X."/>
            <person name="Wang L."/>
            <person name="Hong B."/>
        </authorList>
    </citation>
    <scope>NUCLEOTIDE SEQUENCE [LARGE SCALE GENOMIC DNA]</scope>
    <source>
        <strain evidence="1 2">B-37</strain>
    </source>
</reference>
<dbReference type="SUPFAM" id="SSF48452">
    <property type="entry name" value="TPR-like"/>
    <property type="match status" value="1"/>
</dbReference>
<protein>
    <recommendedName>
        <fullName evidence="3">XRE family transcriptional regulator</fullName>
    </recommendedName>
</protein>
<name>A0A193BRF4_AMYOR</name>
<dbReference type="EMBL" id="CP016174">
    <property type="protein sequence ID" value="ANN14777.1"/>
    <property type="molecule type" value="Genomic_DNA"/>
</dbReference>
<dbReference type="STRING" id="31958.SD37_03340"/>
<proteinExistence type="predicted"/>
<evidence type="ECO:0008006" key="3">
    <source>
        <dbReference type="Google" id="ProtNLM"/>
    </source>
</evidence>
<accession>A0A193BRF4</accession>
<evidence type="ECO:0000313" key="1">
    <source>
        <dbReference type="EMBL" id="ANN14777.1"/>
    </source>
</evidence>